<evidence type="ECO:0000313" key="2">
    <source>
        <dbReference type="WBParaSite" id="jg10313"/>
    </source>
</evidence>
<name>A0A915CMX7_9BILA</name>
<proteinExistence type="predicted"/>
<organism evidence="1 2">
    <name type="scientific">Ditylenchus dipsaci</name>
    <dbReference type="NCBI Taxonomy" id="166011"/>
    <lineage>
        <taxon>Eukaryota</taxon>
        <taxon>Metazoa</taxon>
        <taxon>Ecdysozoa</taxon>
        <taxon>Nematoda</taxon>
        <taxon>Chromadorea</taxon>
        <taxon>Rhabditida</taxon>
        <taxon>Tylenchina</taxon>
        <taxon>Tylenchomorpha</taxon>
        <taxon>Sphaerularioidea</taxon>
        <taxon>Anguinidae</taxon>
        <taxon>Anguininae</taxon>
        <taxon>Ditylenchus</taxon>
    </lineage>
</organism>
<keyword evidence="1" id="KW-1185">Reference proteome</keyword>
<dbReference type="WBParaSite" id="jg10313">
    <property type="protein sequence ID" value="jg10313"/>
    <property type="gene ID" value="jg10313"/>
</dbReference>
<protein>
    <submittedName>
        <fullName evidence="2">Uncharacterized protein</fullName>
    </submittedName>
</protein>
<dbReference type="AlphaFoldDB" id="A0A915CMX7"/>
<dbReference type="Proteomes" id="UP000887574">
    <property type="component" value="Unplaced"/>
</dbReference>
<dbReference type="InterPro" id="IPR029063">
    <property type="entry name" value="SAM-dependent_MTases_sf"/>
</dbReference>
<accession>A0A915CMX7</accession>
<sequence length="97" mass="10841">MSRNTIDFKPQAQLVEHLASKLNLFASYLYVMQHFSAHFSVGDVKSDEVKKSSLSVDRADFTANEPYFDKPQAIGFGATRAAALEHLEEGLKERCSC</sequence>
<reference evidence="2" key="1">
    <citation type="submission" date="2022-11" db="UniProtKB">
        <authorList>
            <consortium name="WormBaseParasite"/>
        </authorList>
    </citation>
    <scope>IDENTIFICATION</scope>
</reference>
<evidence type="ECO:0000313" key="1">
    <source>
        <dbReference type="Proteomes" id="UP000887574"/>
    </source>
</evidence>
<dbReference type="Gene3D" id="3.40.50.150">
    <property type="entry name" value="Vaccinia Virus protein VP39"/>
    <property type="match status" value="1"/>
</dbReference>